<dbReference type="AlphaFoldDB" id="A0A8J6DUG5"/>
<dbReference type="SMART" id="SM00033">
    <property type="entry name" value="CH"/>
    <property type="match status" value="1"/>
</dbReference>
<proteinExistence type="inferred from homology"/>
<evidence type="ECO:0000256" key="3">
    <source>
        <dbReference type="ARBA" id="ARBA00061655"/>
    </source>
</evidence>
<dbReference type="InterPro" id="IPR001715">
    <property type="entry name" value="CH_dom"/>
</dbReference>
<feature type="compositionally biased region" description="Basic and acidic residues" evidence="5">
    <location>
        <begin position="928"/>
        <end position="940"/>
    </location>
</feature>
<name>A0A8J6DUG5_GALPY</name>
<feature type="compositionally biased region" description="Low complexity" evidence="5">
    <location>
        <begin position="391"/>
        <end position="414"/>
    </location>
</feature>
<dbReference type="FunFam" id="1.10.418.10:FF:000009">
    <property type="entry name" value="smoothelin isoform X2"/>
    <property type="match status" value="1"/>
</dbReference>
<organism evidence="7 8">
    <name type="scientific">Galemys pyrenaicus</name>
    <name type="common">Iberian desman</name>
    <name type="synonym">Pyrenean desman</name>
    <dbReference type="NCBI Taxonomy" id="202257"/>
    <lineage>
        <taxon>Eukaryota</taxon>
        <taxon>Metazoa</taxon>
        <taxon>Chordata</taxon>
        <taxon>Craniata</taxon>
        <taxon>Vertebrata</taxon>
        <taxon>Euteleostomi</taxon>
        <taxon>Mammalia</taxon>
        <taxon>Eutheria</taxon>
        <taxon>Laurasiatheria</taxon>
        <taxon>Eulipotyphla</taxon>
        <taxon>Talpidae</taxon>
        <taxon>Galemys</taxon>
    </lineage>
</organism>
<evidence type="ECO:0000256" key="1">
    <source>
        <dbReference type="ARBA" id="ARBA00022553"/>
    </source>
</evidence>
<dbReference type="EMBL" id="JAGFMF010011483">
    <property type="protein sequence ID" value="KAG8521211.1"/>
    <property type="molecule type" value="Genomic_DNA"/>
</dbReference>
<feature type="region of interest" description="Disordered" evidence="5">
    <location>
        <begin position="85"/>
        <end position="104"/>
    </location>
</feature>
<reference evidence="7" key="1">
    <citation type="journal article" date="2021" name="Evol. Appl.">
        <title>The genome of the Pyrenean desman and the effects of bottlenecks and inbreeding on the genomic landscape of an endangered species.</title>
        <authorList>
            <person name="Escoda L."/>
            <person name="Castresana J."/>
        </authorList>
    </citation>
    <scope>NUCLEOTIDE SEQUENCE</scope>
    <source>
        <strain evidence="7">IBE-C5619</strain>
    </source>
</reference>
<gene>
    <name evidence="7" type="ORF">J0S82_017584</name>
</gene>
<feature type="compositionally biased region" description="Basic and acidic residues" evidence="5">
    <location>
        <begin position="805"/>
        <end position="828"/>
    </location>
</feature>
<sequence length="1153" mass="124739">MESNGEPPELVSGATRTGDLTTRGQMELGASKMADEALAGLDEGALRKLLEVTADLAERRRIRSAIRELQRQELEREEEALASKRFRAERQDNKENWQHSQKREAEQRAALARLAGRLESMSDVEELTVLLRSAGEYEERKLIRAAIRRVRAQEIEAATLAGRLCSGRPNSDASDSSKGRAAHRLEQCEVLEQEEQKQQVEVPEPTPSPEGTSQDVTTVTLLLQATPGGTPRSPASPNSSPTTASPEPPLEPAEAPGPADKALGTSEPPPSLPRAASPETQELPAPACPEGQAVNKLPPASPEPRYAVPTAPGCGRPLRPLLLLLLLLLLLTALLSLLEPTPLASGLSPFQRTGSVRDRVRKLTSDSPAALQDGPPQAELGPSTPARLPGPSLISTTPASSSSSSSRAPGATSSRFSKEKPEAARSLAQLQGCPQGEGPRGRGLAARPLENGAGGPVARSEEPSAPLPIDTAEPGGSMKTTFTIEIKDGRGQASTGRVLLPAGNQRAELTLRAPPTLLSTSTRGKSTITHISSPGPLARVSSGTHVTSFSHASPGNRRGYSIKPRIGWLELSRRREPHQATWLPRTPTSTMPGVPGPGSELAVALEEQLGRALEELRAVAEAGRAAVTQAAEAAASAVEPVARAAEELRVETAALSRRLDALGRQVEVLSLHLGVPLVPDLEPELEPSELLLAAADPEALFQAAEDAGTPVAHPPAFSTRRHSSAGPARGSSLMEPEPAEPSAAVEVASDAQRTQVDKAPERRSPLSAEELMAIEDESILDKMLDQATDFEERKLIRTALRELRQRKRDQRDKERERRLQEARARTGESRGNTTTETTTRHSQRAADGSAVSTVTKTERLVQSNDGTRTARTTTVESSFVRRSENGGSSTTVQTKTFSSSSSSSSKKMGSIFDREDEASPRPGSLAALEKRQAEKKKELMKAQSLPKTSASQARKAMIQKLEKEGAAGSPGGPRTSVQRSTSFGVPNANSIKQMLLDWCRAKTRGYEHVDIQNFSSSWSDGMAFCALVHNFFPEAFDYGQLNPQNRRQNFEVAFSSAETHADCPQLLDTEDMVRLREPDWKCVYTYIQEFYRCLVQKGLVKTKKMLVDCVPLVEVEDMMIMGKKPDPKCVFTYVQSLYNHLRRHELRLRGKNV</sequence>
<keyword evidence="2 4" id="KW-0175">Coiled coil</keyword>
<feature type="compositionally biased region" description="Polar residues" evidence="5">
    <location>
        <begin position="517"/>
        <end position="532"/>
    </location>
</feature>
<feature type="compositionally biased region" description="Basic and acidic residues" evidence="5">
    <location>
        <begin position="755"/>
        <end position="764"/>
    </location>
</feature>
<feature type="region of interest" description="Disordered" evidence="5">
    <location>
        <begin position="342"/>
        <end position="477"/>
    </location>
</feature>
<feature type="compositionally biased region" description="Polar residues" evidence="5">
    <location>
        <begin position="975"/>
        <end position="985"/>
    </location>
</feature>
<feature type="compositionally biased region" description="Low complexity" evidence="5">
    <location>
        <begin position="740"/>
        <end position="749"/>
    </location>
</feature>
<dbReference type="CDD" id="cd21259">
    <property type="entry name" value="CH_SMTNB"/>
    <property type="match status" value="1"/>
</dbReference>
<dbReference type="Gene3D" id="1.10.418.10">
    <property type="entry name" value="Calponin-like domain"/>
    <property type="match status" value="1"/>
</dbReference>
<evidence type="ECO:0000256" key="4">
    <source>
        <dbReference type="SAM" id="Coils"/>
    </source>
</evidence>
<feature type="domain" description="Calponin-homology (CH)" evidence="6">
    <location>
        <begin position="989"/>
        <end position="1095"/>
    </location>
</feature>
<feature type="compositionally biased region" description="Low complexity" evidence="5">
    <location>
        <begin position="888"/>
        <end position="907"/>
    </location>
</feature>
<dbReference type="SUPFAM" id="SSF47576">
    <property type="entry name" value="Calponin-homology domain, CH-domain"/>
    <property type="match status" value="1"/>
</dbReference>
<feature type="region of interest" description="Disordered" evidence="5">
    <location>
        <begin position="708"/>
        <end position="770"/>
    </location>
</feature>
<dbReference type="InterPro" id="IPR022189">
    <property type="entry name" value="SMTN"/>
</dbReference>
<feature type="region of interest" description="Disordered" evidence="5">
    <location>
        <begin position="1"/>
        <end position="26"/>
    </location>
</feature>
<feature type="region of interest" description="Disordered" evidence="5">
    <location>
        <begin position="517"/>
        <end position="539"/>
    </location>
</feature>
<feature type="compositionally biased region" description="Polar residues" evidence="5">
    <location>
        <begin position="209"/>
        <end position="223"/>
    </location>
</feature>
<protein>
    <submittedName>
        <fullName evidence="7">Smoothelin</fullName>
    </submittedName>
</protein>
<comment type="caution">
    <text evidence="7">The sequence shown here is derived from an EMBL/GenBank/DDBJ whole genome shotgun (WGS) entry which is preliminary data.</text>
</comment>
<keyword evidence="8" id="KW-1185">Reference proteome</keyword>
<dbReference type="Pfam" id="PF12510">
    <property type="entry name" value="Smoothelin"/>
    <property type="match status" value="3"/>
</dbReference>
<feature type="compositionally biased region" description="Basic and acidic residues" evidence="5">
    <location>
        <begin position="355"/>
        <end position="364"/>
    </location>
</feature>
<dbReference type="PROSITE" id="PS50021">
    <property type="entry name" value="CH"/>
    <property type="match status" value="1"/>
</dbReference>
<dbReference type="InterPro" id="IPR050540">
    <property type="entry name" value="F-actin_Monoox_Mical"/>
</dbReference>
<evidence type="ECO:0000256" key="5">
    <source>
        <dbReference type="SAM" id="MobiDB-lite"/>
    </source>
</evidence>
<feature type="region of interest" description="Disordered" evidence="5">
    <location>
        <begin position="805"/>
        <end position="985"/>
    </location>
</feature>
<dbReference type="PANTHER" id="PTHR23167:SF52">
    <property type="entry name" value="SMOOTHELIN"/>
    <property type="match status" value="1"/>
</dbReference>
<comment type="similarity">
    <text evidence="3">Belongs to the smoothelin family.</text>
</comment>
<evidence type="ECO:0000313" key="8">
    <source>
        <dbReference type="Proteomes" id="UP000700334"/>
    </source>
</evidence>
<dbReference type="OrthoDB" id="10017054at2759"/>
<evidence type="ECO:0000256" key="2">
    <source>
        <dbReference type="ARBA" id="ARBA00023054"/>
    </source>
</evidence>
<evidence type="ECO:0000259" key="6">
    <source>
        <dbReference type="PROSITE" id="PS50021"/>
    </source>
</evidence>
<dbReference type="PANTHER" id="PTHR23167">
    <property type="entry name" value="CALPONIN HOMOLOGY DOMAIN-CONTAINING PROTEIN DDB_G0272472-RELATED"/>
    <property type="match status" value="1"/>
</dbReference>
<keyword evidence="1" id="KW-0597">Phosphoprotein</keyword>
<accession>A0A8J6DUG5</accession>
<feature type="compositionally biased region" description="Low complexity" evidence="5">
    <location>
        <begin position="230"/>
        <end position="245"/>
    </location>
</feature>
<feature type="compositionally biased region" description="Polar residues" evidence="5">
    <location>
        <begin position="14"/>
        <end position="24"/>
    </location>
</feature>
<feature type="region of interest" description="Disordered" evidence="5">
    <location>
        <begin position="193"/>
        <end position="308"/>
    </location>
</feature>
<evidence type="ECO:0000313" key="7">
    <source>
        <dbReference type="EMBL" id="KAG8521211.1"/>
    </source>
</evidence>
<dbReference type="Proteomes" id="UP000700334">
    <property type="component" value="Unassembled WGS sequence"/>
</dbReference>
<feature type="compositionally biased region" description="Polar residues" evidence="5">
    <location>
        <begin position="850"/>
        <end position="877"/>
    </location>
</feature>
<feature type="coiled-coil region" evidence="4">
    <location>
        <begin position="602"/>
        <end position="665"/>
    </location>
</feature>
<dbReference type="InterPro" id="IPR036872">
    <property type="entry name" value="CH_dom_sf"/>
</dbReference>
<dbReference type="Pfam" id="PF00307">
    <property type="entry name" value="CH"/>
    <property type="match status" value="1"/>
</dbReference>